<comment type="caution">
    <text evidence="2">The sequence shown here is derived from an EMBL/GenBank/DDBJ whole genome shotgun (WGS) entry which is preliminary data.</text>
</comment>
<sequence>MMDKRYECIVCGRIFHEGQGVKLSLAGKEVNFHSKSCAIKFLKSLILYLDQKDLETATKLTIKEYEEKVKEIREKTKKKLEKI</sequence>
<feature type="coiled-coil region" evidence="1">
    <location>
        <begin position="55"/>
        <end position="82"/>
    </location>
</feature>
<gene>
    <name evidence="2" type="ORF">ENU31_02135</name>
</gene>
<protein>
    <submittedName>
        <fullName evidence="2">Uncharacterized protein</fullName>
    </submittedName>
</protein>
<name>A0A7C4D1J4_9CREN</name>
<evidence type="ECO:0000313" key="2">
    <source>
        <dbReference type="EMBL" id="HGM07198.1"/>
    </source>
</evidence>
<dbReference type="AlphaFoldDB" id="A0A7C4D1J4"/>
<proteinExistence type="predicted"/>
<accession>A0A7C4D1J4</accession>
<keyword evidence="1" id="KW-0175">Coiled coil</keyword>
<dbReference type="EMBL" id="DTCA01000070">
    <property type="protein sequence ID" value="HGM07198.1"/>
    <property type="molecule type" value="Genomic_DNA"/>
</dbReference>
<reference evidence="2" key="1">
    <citation type="journal article" date="2020" name="mSystems">
        <title>Genome- and Community-Level Interaction Insights into Carbon Utilization and Element Cycling Functions of Hydrothermarchaeota in Hydrothermal Sediment.</title>
        <authorList>
            <person name="Zhou Z."/>
            <person name="Liu Y."/>
            <person name="Xu W."/>
            <person name="Pan J."/>
            <person name="Luo Z.H."/>
            <person name="Li M."/>
        </authorList>
    </citation>
    <scope>NUCLEOTIDE SEQUENCE [LARGE SCALE GENOMIC DNA]</scope>
    <source>
        <strain evidence="2">SpSt-658</strain>
    </source>
</reference>
<organism evidence="2">
    <name type="scientific">Ignisphaera aggregans</name>
    <dbReference type="NCBI Taxonomy" id="334771"/>
    <lineage>
        <taxon>Archaea</taxon>
        <taxon>Thermoproteota</taxon>
        <taxon>Thermoprotei</taxon>
        <taxon>Desulfurococcales</taxon>
        <taxon>Desulfurococcaceae</taxon>
        <taxon>Ignisphaera</taxon>
    </lineage>
</organism>
<evidence type="ECO:0000256" key="1">
    <source>
        <dbReference type="SAM" id="Coils"/>
    </source>
</evidence>